<dbReference type="SUPFAM" id="SSF47413">
    <property type="entry name" value="lambda repressor-like DNA-binding domains"/>
    <property type="match status" value="1"/>
</dbReference>
<dbReference type="EMBL" id="SIYF01000453">
    <property type="protein sequence ID" value="TKK69040.1"/>
    <property type="molecule type" value="Genomic_DNA"/>
</dbReference>
<dbReference type="EMBL" id="UGIX01000001">
    <property type="protein sequence ID" value="STP63636.1"/>
    <property type="molecule type" value="Genomic_DNA"/>
</dbReference>
<evidence type="ECO:0000256" key="1">
    <source>
        <dbReference type="ARBA" id="ARBA00023125"/>
    </source>
</evidence>
<proteinExistence type="predicted"/>
<dbReference type="InterPro" id="IPR001387">
    <property type="entry name" value="Cro/C1-type_HTH"/>
</dbReference>
<dbReference type="CDD" id="cd00093">
    <property type="entry name" value="HTH_XRE"/>
    <property type="match status" value="1"/>
</dbReference>
<dbReference type="GO" id="GO:0003677">
    <property type="term" value="F:DNA binding"/>
    <property type="evidence" value="ECO:0007669"/>
    <property type="project" value="UniProtKB-KW"/>
</dbReference>
<keyword evidence="1" id="KW-0238">DNA-binding</keyword>
<reference evidence="3 5" key="1">
    <citation type="submission" date="2018-06" db="EMBL/GenBank/DDBJ databases">
        <authorList>
            <consortium name="Pathogen Informatics"/>
            <person name="Doyle S."/>
        </authorList>
    </citation>
    <scope>NUCLEOTIDE SEQUENCE [LARGE SCALE GENOMIC DNA]</scope>
    <source>
        <strain evidence="3 5">NCTC13379</strain>
    </source>
</reference>
<evidence type="ECO:0000259" key="2">
    <source>
        <dbReference type="PROSITE" id="PS50943"/>
    </source>
</evidence>
<dbReference type="SMART" id="SM00530">
    <property type="entry name" value="HTH_XRE"/>
    <property type="match status" value="1"/>
</dbReference>
<accession>A0A4U4LDI1</accession>
<reference evidence="4 6" key="2">
    <citation type="submission" date="2019-02" db="EMBL/GenBank/DDBJ databases">
        <title>Bacteria dissemination in different level of health care in South Africa: the effectiveness of infections prevention and control.</title>
        <authorList>
            <person name="Shobo C."/>
            <person name="Amoako D.G."/>
            <person name="Allam M."/>
            <person name="Ismail A."/>
            <person name="Bester L.A."/>
            <person name="Essack S.Y."/>
        </authorList>
    </citation>
    <scope>NUCLEOTIDE SEQUENCE [LARGE SCALE GENOMIC DNA]</scope>
    <source>
        <strain evidence="4 6">2SIL2</strain>
    </source>
</reference>
<dbReference type="Gene3D" id="1.10.260.40">
    <property type="entry name" value="lambda repressor-like DNA-binding domains"/>
    <property type="match status" value="1"/>
</dbReference>
<sequence length="124" mass="14518">MKTYEKIKQLRENREITQKEISNALDINVSVYNKIELGIRPLREEELTAIADFFNVSIDYLTGRTDNPTTPSNNQKEAGQNIISHFRLNTNDLSSDDIEELEKELIDFQEFLIKRAKERKKKSE</sequence>
<dbReference type="AlphaFoldDB" id="A0A4U4LDI1"/>
<dbReference type="PANTHER" id="PTHR46558:SF11">
    <property type="entry name" value="HTH-TYPE TRANSCRIPTIONAL REGULATOR XRE"/>
    <property type="match status" value="1"/>
</dbReference>
<dbReference type="PANTHER" id="PTHR46558">
    <property type="entry name" value="TRACRIPTIONAL REGULATORY PROTEIN-RELATED-RELATED"/>
    <property type="match status" value="1"/>
</dbReference>
<evidence type="ECO:0000313" key="4">
    <source>
        <dbReference type="EMBL" id="TKK69040.1"/>
    </source>
</evidence>
<dbReference type="Proteomes" id="UP000305511">
    <property type="component" value="Unassembled WGS sequence"/>
</dbReference>
<evidence type="ECO:0000313" key="5">
    <source>
        <dbReference type="Proteomes" id="UP000254396"/>
    </source>
</evidence>
<dbReference type="Pfam" id="PF01381">
    <property type="entry name" value="HTH_3"/>
    <property type="match status" value="1"/>
</dbReference>
<dbReference type="Proteomes" id="UP000254396">
    <property type="component" value="Unassembled WGS sequence"/>
</dbReference>
<dbReference type="InterPro" id="IPR010982">
    <property type="entry name" value="Lambda_DNA-bd_dom_sf"/>
</dbReference>
<organism evidence="4 6">
    <name type="scientific">Enterococcus faecalis</name>
    <name type="common">Streptococcus faecalis</name>
    <dbReference type="NCBI Taxonomy" id="1351"/>
    <lineage>
        <taxon>Bacteria</taxon>
        <taxon>Bacillati</taxon>
        <taxon>Bacillota</taxon>
        <taxon>Bacilli</taxon>
        <taxon>Lactobacillales</taxon>
        <taxon>Enterococcaceae</taxon>
        <taxon>Enterococcus</taxon>
    </lineage>
</organism>
<feature type="domain" description="HTH cro/C1-type" evidence="2">
    <location>
        <begin position="7"/>
        <end position="61"/>
    </location>
</feature>
<dbReference type="RefSeq" id="WP_002359284.1">
    <property type="nucleotide sequence ID" value="NZ_AP027297.1"/>
</dbReference>
<dbReference type="PROSITE" id="PS50943">
    <property type="entry name" value="HTH_CROC1"/>
    <property type="match status" value="1"/>
</dbReference>
<comment type="caution">
    <text evidence="4">The sequence shown here is derived from an EMBL/GenBank/DDBJ whole genome shotgun (WGS) entry which is preliminary data.</text>
</comment>
<evidence type="ECO:0000313" key="3">
    <source>
        <dbReference type="EMBL" id="STP63636.1"/>
    </source>
</evidence>
<protein>
    <submittedName>
        <fullName evidence="3">Predicted transcriptional regulator</fullName>
    </submittedName>
    <submittedName>
        <fullName evidence="4">XRE family transcriptional regulator</fullName>
    </submittedName>
</protein>
<gene>
    <name evidence="4" type="ORF">EY666_15425</name>
    <name evidence="3" type="ORF">NCTC13379_00480</name>
</gene>
<evidence type="ECO:0000313" key="6">
    <source>
        <dbReference type="Proteomes" id="UP000305511"/>
    </source>
</evidence>
<name>A0A4U4LDI1_ENTFL</name>